<dbReference type="Proteomes" id="UP000461276">
    <property type="component" value="Unassembled WGS sequence"/>
</dbReference>
<dbReference type="NCBIfam" id="NF003591">
    <property type="entry name" value="PRK05254.1-4"/>
    <property type="match status" value="1"/>
</dbReference>
<evidence type="ECO:0000256" key="2">
    <source>
        <dbReference type="ARBA" id="ARBA00002631"/>
    </source>
</evidence>
<dbReference type="EMBL" id="WKMY01000004">
    <property type="protein sequence ID" value="MRY93238.1"/>
    <property type="molecule type" value="Genomic_DNA"/>
</dbReference>
<evidence type="ECO:0000256" key="8">
    <source>
        <dbReference type="ARBA" id="ARBA00022801"/>
    </source>
</evidence>
<evidence type="ECO:0000256" key="5">
    <source>
        <dbReference type="ARBA" id="ARBA00018429"/>
    </source>
</evidence>
<protein>
    <recommendedName>
        <fullName evidence="5 10">Uracil-DNA glycosylase</fullName>
        <shortName evidence="10">UDG</shortName>
        <ecNumber evidence="4 10">3.2.2.27</ecNumber>
    </recommendedName>
</protein>
<name>A0A7K0GTK3_PARDI</name>
<dbReference type="PANTHER" id="PTHR11264:SF0">
    <property type="entry name" value="URACIL-DNA GLYCOSYLASE"/>
    <property type="match status" value="1"/>
</dbReference>
<dbReference type="SMART" id="SM00986">
    <property type="entry name" value="UDG"/>
    <property type="match status" value="1"/>
</dbReference>
<dbReference type="PROSITE" id="PS00130">
    <property type="entry name" value="U_DNA_GLYCOSYLASE"/>
    <property type="match status" value="1"/>
</dbReference>
<evidence type="ECO:0000256" key="3">
    <source>
        <dbReference type="ARBA" id="ARBA00008184"/>
    </source>
</evidence>
<dbReference type="SMART" id="SM00987">
    <property type="entry name" value="UreE_C"/>
    <property type="match status" value="1"/>
</dbReference>
<dbReference type="NCBIfam" id="NF003592">
    <property type="entry name" value="PRK05254.1-5"/>
    <property type="match status" value="1"/>
</dbReference>
<comment type="similarity">
    <text evidence="3 10 12">Belongs to the uracil-DNA glycosylase (UDG) superfamily. UNG family.</text>
</comment>
<dbReference type="InterPro" id="IPR002043">
    <property type="entry name" value="UDG_fam1"/>
</dbReference>
<evidence type="ECO:0000256" key="11">
    <source>
        <dbReference type="PROSITE-ProRule" id="PRU10072"/>
    </source>
</evidence>
<evidence type="ECO:0000256" key="4">
    <source>
        <dbReference type="ARBA" id="ARBA00012030"/>
    </source>
</evidence>
<dbReference type="GO" id="GO:0005737">
    <property type="term" value="C:cytoplasm"/>
    <property type="evidence" value="ECO:0007669"/>
    <property type="project" value="UniProtKB-SubCell"/>
</dbReference>
<evidence type="ECO:0000256" key="12">
    <source>
        <dbReference type="RuleBase" id="RU003780"/>
    </source>
</evidence>
<dbReference type="FunFam" id="3.40.470.10:FF:000001">
    <property type="entry name" value="Uracil-DNA glycosylase"/>
    <property type="match status" value="1"/>
</dbReference>
<evidence type="ECO:0000256" key="6">
    <source>
        <dbReference type="ARBA" id="ARBA00022490"/>
    </source>
</evidence>
<dbReference type="EC" id="3.2.2.27" evidence="4 10"/>
<evidence type="ECO:0000313" key="15">
    <source>
        <dbReference type="Proteomes" id="UP000461276"/>
    </source>
</evidence>
<evidence type="ECO:0000256" key="10">
    <source>
        <dbReference type="HAMAP-Rule" id="MF_00148"/>
    </source>
</evidence>
<comment type="caution">
    <text evidence="14">The sequence shown here is derived from an EMBL/GenBank/DDBJ whole genome shotgun (WGS) entry which is preliminary data.</text>
</comment>
<reference evidence="14 15" key="1">
    <citation type="journal article" date="2019" name="Nat. Med.">
        <title>A library of human gut bacterial isolates paired with longitudinal multiomics data enables mechanistic microbiome research.</title>
        <authorList>
            <person name="Poyet M."/>
            <person name="Groussin M."/>
            <person name="Gibbons S.M."/>
            <person name="Avila-Pacheco J."/>
            <person name="Jiang X."/>
            <person name="Kearney S.M."/>
            <person name="Perrotta A.R."/>
            <person name="Berdy B."/>
            <person name="Zhao S."/>
            <person name="Lieberman T.D."/>
            <person name="Swanson P.K."/>
            <person name="Smith M."/>
            <person name="Roesemann S."/>
            <person name="Alexander J.E."/>
            <person name="Rich S.A."/>
            <person name="Livny J."/>
            <person name="Vlamakis H."/>
            <person name="Clish C."/>
            <person name="Bullock K."/>
            <person name="Deik A."/>
            <person name="Scott J."/>
            <person name="Pierce K.A."/>
            <person name="Xavier R.J."/>
            <person name="Alm E.J."/>
        </authorList>
    </citation>
    <scope>NUCLEOTIDE SEQUENCE [LARGE SCALE GENOMIC DNA]</scope>
    <source>
        <strain evidence="14 15">BIOML-A9</strain>
    </source>
</reference>
<keyword evidence="7 10" id="KW-0227">DNA damage</keyword>
<sequence>MNVRIDESWRKRLQEEFDKPYFEQLVTFVKNEYKQAHVLPPGPQIFHIFNACPFEKVKVVILGQDPYPNPGQYYGVCFSVPDGVAIPGSLMNIFKEIYDDLEKPIPSSGNLDRWVSQGVFPMNSVLTVRAHQTGSHRNRGWETFTDAIIKKLSDERENLVFMLWGSYAKAKISLIDTSRHLVLTTVHPSPRSAEYGFFGCKHFSKANDFLRGKGIPEIDW</sequence>
<feature type="active site" description="Proton acceptor" evidence="10 11">
    <location>
        <position position="65"/>
    </location>
</feature>
<dbReference type="GO" id="GO:0097510">
    <property type="term" value="P:base-excision repair, AP site formation via deaminated base removal"/>
    <property type="evidence" value="ECO:0007669"/>
    <property type="project" value="TreeGrafter"/>
</dbReference>
<dbReference type="RefSeq" id="WP_122145615.1">
    <property type="nucleotide sequence ID" value="NZ_CAXVLJ010000007.1"/>
</dbReference>
<comment type="function">
    <text evidence="2 10 12">Excises uracil residues from the DNA which can arise as a result of misincorporation of dUMP residues by DNA polymerase or due to deamination of cytosine.</text>
</comment>
<proteinExistence type="inferred from homology"/>
<dbReference type="InterPro" id="IPR005122">
    <property type="entry name" value="Uracil-DNA_glycosylase-like"/>
</dbReference>
<dbReference type="InterPro" id="IPR018085">
    <property type="entry name" value="Ura-DNA_Glyclase_AS"/>
</dbReference>
<evidence type="ECO:0000256" key="7">
    <source>
        <dbReference type="ARBA" id="ARBA00022763"/>
    </source>
</evidence>
<dbReference type="PANTHER" id="PTHR11264">
    <property type="entry name" value="URACIL-DNA GLYCOSYLASE"/>
    <property type="match status" value="1"/>
</dbReference>
<comment type="subcellular location">
    <subcellularLocation>
        <location evidence="10">Cytoplasm</location>
    </subcellularLocation>
</comment>
<dbReference type="AlphaFoldDB" id="A0A7K0GTK3"/>
<dbReference type="NCBIfam" id="NF003588">
    <property type="entry name" value="PRK05254.1-1"/>
    <property type="match status" value="1"/>
</dbReference>
<keyword evidence="9 10" id="KW-0234">DNA repair</keyword>
<comment type="catalytic activity">
    <reaction evidence="1 10 12">
        <text>Hydrolyzes single-stranded DNA or mismatched double-stranded DNA and polynucleotides, releasing free uracil.</text>
        <dbReference type="EC" id="3.2.2.27"/>
    </reaction>
</comment>
<dbReference type="InterPro" id="IPR036895">
    <property type="entry name" value="Uracil-DNA_glycosylase-like_sf"/>
</dbReference>
<dbReference type="GO" id="GO:0004844">
    <property type="term" value="F:uracil DNA N-glycosylase activity"/>
    <property type="evidence" value="ECO:0007669"/>
    <property type="project" value="UniProtKB-UniRule"/>
</dbReference>
<evidence type="ECO:0000313" key="14">
    <source>
        <dbReference type="EMBL" id="MRY93238.1"/>
    </source>
</evidence>
<organism evidence="14 15">
    <name type="scientific">Parabacteroides distasonis</name>
    <dbReference type="NCBI Taxonomy" id="823"/>
    <lineage>
        <taxon>Bacteria</taxon>
        <taxon>Pseudomonadati</taxon>
        <taxon>Bacteroidota</taxon>
        <taxon>Bacteroidia</taxon>
        <taxon>Bacteroidales</taxon>
        <taxon>Tannerellaceae</taxon>
        <taxon>Parabacteroides</taxon>
    </lineage>
</organism>
<dbReference type="HAMAP" id="MF_00148">
    <property type="entry name" value="UDG"/>
    <property type="match status" value="1"/>
</dbReference>
<keyword evidence="6 10" id="KW-0963">Cytoplasm</keyword>
<gene>
    <name evidence="10" type="primary">ung</name>
    <name evidence="14" type="ORF">GKD67_08365</name>
</gene>
<evidence type="ECO:0000256" key="1">
    <source>
        <dbReference type="ARBA" id="ARBA00001400"/>
    </source>
</evidence>
<keyword evidence="14" id="KW-0326">Glycosidase</keyword>
<accession>A0A7K0GTK3</accession>
<dbReference type="NCBIfam" id="NF003589">
    <property type="entry name" value="PRK05254.1-2"/>
    <property type="match status" value="1"/>
</dbReference>
<evidence type="ECO:0000256" key="9">
    <source>
        <dbReference type="ARBA" id="ARBA00023204"/>
    </source>
</evidence>
<dbReference type="CDD" id="cd10027">
    <property type="entry name" value="UDG-F1-like"/>
    <property type="match status" value="1"/>
</dbReference>
<dbReference type="Gene3D" id="3.40.470.10">
    <property type="entry name" value="Uracil-DNA glycosylase-like domain"/>
    <property type="match status" value="1"/>
</dbReference>
<evidence type="ECO:0000259" key="13">
    <source>
        <dbReference type="SMART" id="SM00986"/>
    </source>
</evidence>
<feature type="domain" description="Uracil-DNA glycosylase-like" evidence="13">
    <location>
        <begin position="50"/>
        <end position="210"/>
    </location>
</feature>
<keyword evidence="8 10" id="KW-0378">Hydrolase</keyword>
<dbReference type="SUPFAM" id="SSF52141">
    <property type="entry name" value="Uracil-DNA glycosylase-like"/>
    <property type="match status" value="1"/>
</dbReference>
<dbReference type="Pfam" id="PF03167">
    <property type="entry name" value="UDG"/>
    <property type="match status" value="1"/>
</dbReference>
<dbReference type="NCBIfam" id="TIGR00628">
    <property type="entry name" value="ung"/>
    <property type="match status" value="1"/>
</dbReference>